<evidence type="ECO:0000313" key="1">
    <source>
        <dbReference type="EMBL" id="KAF7842954.1"/>
    </source>
</evidence>
<proteinExistence type="predicted"/>
<reference evidence="1" key="1">
    <citation type="submission" date="2020-09" db="EMBL/GenBank/DDBJ databases">
        <title>Genome-Enabled Discovery of Anthraquinone Biosynthesis in Senna tora.</title>
        <authorList>
            <person name="Kang S.-H."/>
            <person name="Pandey R.P."/>
            <person name="Lee C.-M."/>
            <person name="Sim J.-S."/>
            <person name="Jeong J.-T."/>
            <person name="Choi B.-S."/>
            <person name="Jung M."/>
            <person name="Ginzburg D."/>
            <person name="Zhao K."/>
            <person name="Won S.Y."/>
            <person name="Oh T.-J."/>
            <person name="Yu Y."/>
            <person name="Kim N.-H."/>
            <person name="Lee O.R."/>
            <person name="Lee T.-H."/>
            <person name="Bashyal P."/>
            <person name="Kim T.-S."/>
            <person name="Lee W.-H."/>
            <person name="Kawkins C."/>
            <person name="Kim C.-K."/>
            <person name="Kim J.S."/>
            <person name="Ahn B.O."/>
            <person name="Rhee S.Y."/>
            <person name="Sohng J.K."/>
        </authorList>
    </citation>
    <scope>NUCLEOTIDE SEQUENCE</scope>
    <source>
        <tissue evidence="1">Leaf</tissue>
    </source>
</reference>
<dbReference type="Proteomes" id="UP000634136">
    <property type="component" value="Unassembled WGS sequence"/>
</dbReference>
<dbReference type="EMBL" id="JAAIUW010000002">
    <property type="protein sequence ID" value="KAF7842954.1"/>
    <property type="molecule type" value="Genomic_DNA"/>
</dbReference>
<organism evidence="1 2">
    <name type="scientific">Senna tora</name>
    <dbReference type="NCBI Taxonomy" id="362788"/>
    <lineage>
        <taxon>Eukaryota</taxon>
        <taxon>Viridiplantae</taxon>
        <taxon>Streptophyta</taxon>
        <taxon>Embryophyta</taxon>
        <taxon>Tracheophyta</taxon>
        <taxon>Spermatophyta</taxon>
        <taxon>Magnoliopsida</taxon>
        <taxon>eudicotyledons</taxon>
        <taxon>Gunneridae</taxon>
        <taxon>Pentapetalae</taxon>
        <taxon>rosids</taxon>
        <taxon>fabids</taxon>
        <taxon>Fabales</taxon>
        <taxon>Fabaceae</taxon>
        <taxon>Caesalpinioideae</taxon>
        <taxon>Cassia clade</taxon>
        <taxon>Senna</taxon>
    </lineage>
</organism>
<evidence type="ECO:0000313" key="2">
    <source>
        <dbReference type="Proteomes" id="UP000634136"/>
    </source>
</evidence>
<dbReference type="AlphaFoldDB" id="A0A835CHX2"/>
<protein>
    <submittedName>
        <fullName evidence="1">Uncharacterized protein</fullName>
    </submittedName>
</protein>
<keyword evidence="2" id="KW-1185">Reference proteome</keyword>
<sequence length="22" mass="2574">MGFVDPPRVFVLMEWCGFKMLA</sequence>
<accession>A0A835CHX2</accession>
<gene>
    <name evidence="1" type="ORF">G2W53_005252</name>
</gene>
<comment type="caution">
    <text evidence="1">The sequence shown here is derived from an EMBL/GenBank/DDBJ whole genome shotgun (WGS) entry which is preliminary data.</text>
</comment>
<name>A0A835CHX2_9FABA</name>